<dbReference type="AlphaFoldDB" id="A0A0C9VN94"/>
<reference evidence="1 2" key="1">
    <citation type="submission" date="2014-04" db="EMBL/GenBank/DDBJ databases">
        <title>Evolutionary Origins and Diversification of the Mycorrhizal Mutualists.</title>
        <authorList>
            <consortium name="DOE Joint Genome Institute"/>
            <consortium name="Mycorrhizal Genomics Consortium"/>
            <person name="Kohler A."/>
            <person name="Kuo A."/>
            <person name="Nagy L.G."/>
            <person name="Floudas D."/>
            <person name="Copeland A."/>
            <person name="Barry K.W."/>
            <person name="Cichocki N."/>
            <person name="Veneault-Fourrey C."/>
            <person name="LaButti K."/>
            <person name="Lindquist E.A."/>
            <person name="Lipzen A."/>
            <person name="Lundell T."/>
            <person name="Morin E."/>
            <person name="Murat C."/>
            <person name="Riley R."/>
            <person name="Ohm R."/>
            <person name="Sun H."/>
            <person name="Tunlid A."/>
            <person name="Henrissat B."/>
            <person name="Grigoriev I.V."/>
            <person name="Hibbett D.S."/>
            <person name="Martin F."/>
        </authorList>
    </citation>
    <scope>NUCLEOTIDE SEQUENCE [LARGE SCALE GENOMIC DNA]</scope>
    <source>
        <strain evidence="1 2">MD-312</strain>
    </source>
</reference>
<sequence length="51" mass="5865">VHIWTADGQHPIVVPMYSSLPEIERQLKAWFQQEVITPSISLWSAPMVIAY</sequence>
<evidence type="ECO:0000313" key="1">
    <source>
        <dbReference type="EMBL" id="KIJ59130.1"/>
    </source>
</evidence>
<feature type="non-terminal residue" evidence="1">
    <location>
        <position position="1"/>
    </location>
</feature>
<protein>
    <submittedName>
        <fullName evidence="1">Uncharacterized protein</fullName>
    </submittedName>
</protein>
<dbReference type="OrthoDB" id="6776860at2759"/>
<dbReference type="Proteomes" id="UP000053820">
    <property type="component" value="Unassembled WGS sequence"/>
</dbReference>
<gene>
    <name evidence="1" type="ORF">HYDPIDRAFT_101257</name>
</gene>
<evidence type="ECO:0000313" key="2">
    <source>
        <dbReference type="Proteomes" id="UP000053820"/>
    </source>
</evidence>
<accession>A0A0C9VN94</accession>
<organism evidence="1 2">
    <name type="scientific">Hydnomerulius pinastri MD-312</name>
    <dbReference type="NCBI Taxonomy" id="994086"/>
    <lineage>
        <taxon>Eukaryota</taxon>
        <taxon>Fungi</taxon>
        <taxon>Dikarya</taxon>
        <taxon>Basidiomycota</taxon>
        <taxon>Agaricomycotina</taxon>
        <taxon>Agaricomycetes</taxon>
        <taxon>Agaricomycetidae</taxon>
        <taxon>Boletales</taxon>
        <taxon>Boletales incertae sedis</taxon>
        <taxon>Leucogyrophana</taxon>
    </lineage>
</organism>
<name>A0A0C9VN94_9AGAM</name>
<dbReference type="HOGENOM" id="CLU_165193_1_0_1"/>
<proteinExistence type="predicted"/>
<keyword evidence="2" id="KW-1185">Reference proteome</keyword>
<dbReference type="EMBL" id="KN839896">
    <property type="protein sequence ID" value="KIJ59130.1"/>
    <property type="molecule type" value="Genomic_DNA"/>
</dbReference>